<dbReference type="HOGENOM" id="CLU_3190320_0_0_3"/>
<protein>
    <submittedName>
        <fullName evidence="1">Uncharacterized protein</fullName>
    </submittedName>
</protein>
<dbReference type="KEGG" id="ter:Tery_0254"/>
<proteinExistence type="predicted"/>
<gene>
    <name evidence="1" type="ordered locus">Tery_0254</name>
</gene>
<sequence length="46" mass="5164">MELSEKVLEASYKWANSNNTKAQLLINLGNNLLYQAKNIANIEANI</sequence>
<reference evidence="1" key="1">
    <citation type="submission" date="2006-06" db="EMBL/GenBank/DDBJ databases">
        <title>Complete sequence of Trichodesmium erythraeum IMS101.</title>
        <authorList>
            <consortium name="US DOE Joint Genome Institute"/>
            <person name="Copeland A."/>
            <person name="Lucas S."/>
            <person name="Lapidus A."/>
            <person name="Barry K."/>
            <person name="Detter J.C."/>
            <person name="Glavina del Rio T."/>
            <person name="Hammon N."/>
            <person name="Israni S."/>
            <person name="Dalin E."/>
            <person name="Tice H."/>
            <person name="Pitluck S."/>
            <person name="Kiss H."/>
            <person name="Munk A.C."/>
            <person name="Brettin T."/>
            <person name="Bruce D."/>
            <person name="Han C."/>
            <person name="Tapia R."/>
            <person name="Gilna P."/>
            <person name="Schmutz J."/>
            <person name="Larimer F."/>
            <person name="Land M."/>
            <person name="Hauser L."/>
            <person name="Kyrpides N."/>
            <person name="Kim E."/>
            <person name="Richardson P."/>
        </authorList>
    </citation>
    <scope>NUCLEOTIDE SEQUENCE [LARGE SCALE GENOMIC DNA]</scope>
    <source>
        <strain evidence="1">IMS101</strain>
    </source>
</reference>
<dbReference type="eggNOG" id="COG0457">
    <property type="taxonomic scope" value="Bacteria"/>
</dbReference>
<dbReference type="EMBL" id="CP000393">
    <property type="protein sequence ID" value="ABG49738.1"/>
    <property type="molecule type" value="Genomic_DNA"/>
</dbReference>
<accession>Q119T6</accession>
<evidence type="ECO:0000313" key="1">
    <source>
        <dbReference type="EMBL" id="ABG49738.1"/>
    </source>
</evidence>
<dbReference type="AlphaFoldDB" id="Q119T6"/>
<name>Q119T6_TRIEI</name>
<dbReference type="RefSeq" id="WP_011610134.1">
    <property type="nucleotide sequence ID" value="NC_008312.1"/>
</dbReference>
<organism evidence="1">
    <name type="scientific">Trichodesmium erythraeum (strain IMS101)</name>
    <dbReference type="NCBI Taxonomy" id="203124"/>
    <lineage>
        <taxon>Bacteria</taxon>
        <taxon>Bacillati</taxon>
        <taxon>Cyanobacteriota</taxon>
        <taxon>Cyanophyceae</taxon>
        <taxon>Oscillatoriophycideae</taxon>
        <taxon>Oscillatoriales</taxon>
        <taxon>Microcoleaceae</taxon>
        <taxon>Trichodesmium</taxon>
    </lineage>
</organism>